<protein>
    <submittedName>
        <fullName evidence="1">Uncharacterized protein</fullName>
    </submittedName>
</protein>
<sequence length="111" mass="12223">MTMHAMSLPGYQIQTTKCGYCEADLGLVHRQRSLLNAWEGALLAGPAAIDSHLQEHNTPYFARHTSGCPFRELPPAVHASCTSYRGDMDAWGQLIDARKKLDKARGLEPGD</sequence>
<name>A0ABP6Y076_9ACTN</name>
<dbReference type="RefSeq" id="WP_346184783.1">
    <property type="nucleotide sequence ID" value="NZ_BAABCE010000014.1"/>
</dbReference>
<dbReference type="Proteomes" id="UP001500707">
    <property type="component" value="Unassembled WGS sequence"/>
</dbReference>
<accession>A0ABP6Y076</accession>
<gene>
    <name evidence="1" type="ORF">GCM10022295_65570</name>
</gene>
<keyword evidence="2" id="KW-1185">Reference proteome</keyword>
<evidence type="ECO:0000313" key="2">
    <source>
        <dbReference type="Proteomes" id="UP001500707"/>
    </source>
</evidence>
<dbReference type="EMBL" id="BAABCE010000014">
    <property type="protein sequence ID" value="GAA3574891.1"/>
    <property type="molecule type" value="Genomic_DNA"/>
</dbReference>
<proteinExistence type="predicted"/>
<comment type="caution">
    <text evidence="1">The sequence shown here is derived from an EMBL/GenBank/DDBJ whole genome shotgun (WGS) entry which is preliminary data.</text>
</comment>
<evidence type="ECO:0000313" key="1">
    <source>
        <dbReference type="EMBL" id="GAA3574891.1"/>
    </source>
</evidence>
<reference evidence="2" key="1">
    <citation type="journal article" date="2019" name="Int. J. Syst. Evol. Microbiol.">
        <title>The Global Catalogue of Microorganisms (GCM) 10K type strain sequencing project: providing services to taxonomists for standard genome sequencing and annotation.</title>
        <authorList>
            <consortium name="The Broad Institute Genomics Platform"/>
            <consortium name="The Broad Institute Genome Sequencing Center for Infectious Disease"/>
            <person name="Wu L."/>
            <person name="Ma J."/>
        </authorList>
    </citation>
    <scope>NUCLEOTIDE SEQUENCE [LARGE SCALE GENOMIC DNA]</scope>
    <source>
        <strain evidence="2">JCM 17656</strain>
    </source>
</reference>
<organism evidence="1 2">
    <name type="scientific">Streptomyces osmaniensis</name>
    <dbReference type="NCBI Taxonomy" id="593134"/>
    <lineage>
        <taxon>Bacteria</taxon>
        <taxon>Bacillati</taxon>
        <taxon>Actinomycetota</taxon>
        <taxon>Actinomycetes</taxon>
        <taxon>Kitasatosporales</taxon>
        <taxon>Streptomycetaceae</taxon>
        <taxon>Streptomyces</taxon>
    </lineage>
</organism>